<dbReference type="Proteomes" id="UP000192940">
    <property type="component" value="Chromosome I"/>
</dbReference>
<accession>A0A1X7HSG7</accession>
<gene>
    <name evidence="1" type="ORF">SAMN05661091_5637</name>
</gene>
<dbReference type="EMBL" id="LT840184">
    <property type="protein sequence ID" value="SMF91961.1"/>
    <property type="molecule type" value="Genomic_DNA"/>
</dbReference>
<reference evidence="1 2" key="1">
    <citation type="submission" date="2017-04" db="EMBL/GenBank/DDBJ databases">
        <authorList>
            <person name="Afonso C.L."/>
            <person name="Miller P.J."/>
            <person name="Scott M.A."/>
            <person name="Spackman E."/>
            <person name="Goraichik I."/>
            <person name="Dimitrov K.M."/>
            <person name="Suarez D.L."/>
            <person name="Swayne D.E."/>
        </authorList>
    </citation>
    <scope>NUCLEOTIDE SEQUENCE [LARGE SCALE GENOMIC DNA]</scope>
    <source>
        <strain evidence="1 2">N3/975</strain>
    </source>
</reference>
<evidence type="ECO:0000313" key="2">
    <source>
        <dbReference type="Proteomes" id="UP000192940"/>
    </source>
</evidence>
<proteinExistence type="predicted"/>
<protein>
    <submittedName>
        <fullName evidence="1">Uncharacterized protein</fullName>
    </submittedName>
</protein>
<organism evidence="1 2">
    <name type="scientific">Paenibacillus uliginis N3/975</name>
    <dbReference type="NCBI Taxonomy" id="1313296"/>
    <lineage>
        <taxon>Bacteria</taxon>
        <taxon>Bacillati</taxon>
        <taxon>Bacillota</taxon>
        <taxon>Bacilli</taxon>
        <taxon>Bacillales</taxon>
        <taxon>Paenibacillaceae</taxon>
        <taxon>Paenibacillus</taxon>
    </lineage>
</organism>
<dbReference type="AlphaFoldDB" id="A0A1X7HSG7"/>
<evidence type="ECO:0000313" key="1">
    <source>
        <dbReference type="EMBL" id="SMF91961.1"/>
    </source>
</evidence>
<keyword evidence="2" id="KW-1185">Reference proteome</keyword>
<name>A0A1X7HSG7_9BACL</name>
<sequence length="124" mass="15377">MMIKLDDMMRFIKELQHVQPEDHNKWRSKIFNFKQFYDDNIWKLTIHVIIDLFDQHGNTRKVLDKRKYHRYRKHQQYLTAKKTPSSFGKDDGVFCLFVFWLNSRCRALLAALRSYRFRYAWKVR</sequence>